<evidence type="ECO:0000313" key="12">
    <source>
        <dbReference type="Proteomes" id="UP000000263"/>
    </source>
</evidence>
<organism evidence="11 12">
    <name type="scientific">Roseiflexus castenholzii (strain DSM 13941 / HLO8)</name>
    <dbReference type="NCBI Taxonomy" id="383372"/>
    <lineage>
        <taxon>Bacteria</taxon>
        <taxon>Bacillati</taxon>
        <taxon>Chloroflexota</taxon>
        <taxon>Chloroflexia</taxon>
        <taxon>Chloroflexales</taxon>
        <taxon>Roseiflexineae</taxon>
        <taxon>Roseiflexaceae</taxon>
        <taxon>Roseiflexus</taxon>
    </lineage>
</organism>
<keyword evidence="6" id="KW-0067">ATP-binding</keyword>
<reference evidence="11 12" key="1">
    <citation type="submission" date="2007-08" db="EMBL/GenBank/DDBJ databases">
        <title>Complete sequence of Roseiflexus castenholzii DSM 13941.</title>
        <authorList>
            <consortium name="US DOE Joint Genome Institute"/>
            <person name="Copeland A."/>
            <person name="Lucas S."/>
            <person name="Lapidus A."/>
            <person name="Barry K."/>
            <person name="Glavina del Rio T."/>
            <person name="Dalin E."/>
            <person name="Tice H."/>
            <person name="Pitluck S."/>
            <person name="Thompson L.S."/>
            <person name="Brettin T."/>
            <person name="Bruce D."/>
            <person name="Detter J.C."/>
            <person name="Han C."/>
            <person name="Tapia R."/>
            <person name="Schmutz J."/>
            <person name="Larimer F."/>
            <person name="Land M."/>
            <person name="Hauser L."/>
            <person name="Kyrpides N."/>
            <person name="Mikhailova N."/>
            <person name="Bryant D.A."/>
            <person name="Hanada S."/>
            <person name="Tsukatani Y."/>
            <person name="Richardson P."/>
        </authorList>
    </citation>
    <scope>NUCLEOTIDE SEQUENCE [LARGE SCALE GENOMIC DNA]</scope>
    <source>
        <strain evidence="12">DSM 13941 / HLO8</strain>
    </source>
</reference>
<dbReference type="PANTHER" id="PTHR47545:SF1">
    <property type="entry name" value="MULTIFUNCTIONAL CCA PROTEIN"/>
    <property type="match status" value="1"/>
</dbReference>
<evidence type="ECO:0000256" key="7">
    <source>
        <dbReference type="ARBA" id="ARBA00022842"/>
    </source>
</evidence>
<keyword evidence="1 9" id="KW-0808">Transferase</keyword>
<dbReference type="CDD" id="cd00077">
    <property type="entry name" value="HDc"/>
    <property type="match status" value="1"/>
</dbReference>
<dbReference type="SUPFAM" id="SSF81301">
    <property type="entry name" value="Nucleotidyltransferase"/>
    <property type="match status" value="1"/>
</dbReference>
<comment type="similarity">
    <text evidence="9">Belongs to the tRNA nucleotidyltransferase/poly(A) polymerase family.</text>
</comment>
<dbReference type="GO" id="GO:0005524">
    <property type="term" value="F:ATP binding"/>
    <property type="evidence" value="ECO:0007669"/>
    <property type="project" value="UniProtKB-KW"/>
</dbReference>
<dbReference type="AlphaFoldDB" id="A7NRF4"/>
<evidence type="ECO:0000256" key="3">
    <source>
        <dbReference type="ARBA" id="ARBA00022695"/>
    </source>
</evidence>
<dbReference type="OrthoDB" id="9805698at2"/>
<dbReference type="HOGENOM" id="CLU_015961_6_2_0"/>
<proteinExistence type="inferred from homology"/>
<evidence type="ECO:0000256" key="4">
    <source>
        <dbReference type="ARBA" id="ARBA00022723"/>
    </source>
</evidence>
<dbReference type="CDD" id="cd05398">
    <property type="entry name" value="NT_ClassII-CCAase"/>
    <property type="match status" value="1"/>
</dbReference>
<keyword evidence="4" id="KW-0479">Metal-binding</keyword>
<dbReference type="SUPFAM" id="SSF81891">
    <property type="entry name" value="Poly A polymerase C-terminal region-like"/>
    <property type="match status" value="1"/>
</dbReference>
<dbReference type="GO" id="GO:0016779">
    <property type="term" value="F:nucleotidyltransferase activity"/>
    <property type="evidence" value="ECO:0007669"/>
    <property type="project" value="UniProtKB-KW"/>
</dbReference>
<keyword evidence="11" id="KW-0378">Hydrolase</keyword>
<evidence type="ECO:0000256" key="5">
    <source>
        <dbReference type="ARBA" id="ARBA00022741"/>
    </source>
</evidence>
<dbReference type="Gene3D" id="1.10.3090.10">
    <property type="entry name" value="cca-adding enzyme, domain 2"/>
    <property type="match status" value="2"/>
</dbReference>
<gene>
    <name evidence="11" type="ordered locus">Rcas_4118</name>
</gene>
<dbReference type="InterPro" id="IPR043519">
    <property type="entry name" value="NT_sf"/>
</dbReference>
<keyword evidence="8 9" id="KW-0694">RNA-binding</keyword>
<dbReference type="RefSeq" id="WP_012122571.1">
    <property type="nucleotide sequence ID" value="NC_009767.1"/>
</dbReference>
<dbReference type="GO" id="GO:0008033">
    <property type="term" value="P:tRNA processing"/>
    <property type="evidence" value="ECO:0007669"/>
    <property type="project" value="UniProtKB-KW"/>
</dbReference>
<dbReference type="InterPro" id="IPR006674">
    <property type="entry name" value="HD_domain"/>
</dbReference>
<evidence type="ECO:0000256" key="2">
    <source>
        <dbReference type="ARBA" id="ARBA00022694"/>
    </source>
</evidence>
<dbReference type="InterPro" id="IPR003607">
    <property type="entry name" value="HD/PDEase_dom"/>
</dbReference>
<evidence type="ECO:0000259" key="10">
    <source>
        <dbReference type="PROSITE" id="PS51831"/>
    </source>
</evidence>
<dbReference type="GO" id="GO:0003723">
    <property type="term" value="F:RNA binding"/>
    <property type="evidence" value="ECO:0007669"/>
    <property type="project" value="UniProtKB-KW"/>
</dbReference>
<dbReference type="PANTHER" id="PTHR47545">
    <property type="entry name" value="MULTIFUNCTIONAL CCA PROTEIN"/>
    <property type="match status" value="1"/>
</dbReference>
<protein>
    <submittedName>
        <fullName evidence="11">Polynucleotide adenylyltransferase/metal dependent phosphohydrolase</fullName>
    </submittedName>
</protein>
<dbReference type="InterPro" id="IPR050124">
    <property type="entry name" value="tRNA_CCA-adding_enzyme"/>
</dbReference>
<dbReference type="eggNOG" id="COG0617">
    <property type="taxonomic scope" value="Bacteria"/>
</dbReference>
<dbReference type="Gene3D" id="3.30.460.10">
    <property type="entry name" value="Beta Polymerase, domain 2"/>
    <property type="match status" value="1"/>
</dbReference>
<keyword evidence="5" id="KW-0547">Nucleotide-binding</keyword>
<dbReference type="GO" id="GO:0046872">
    <property type="term" value="F:metal ion binding"/>
    <property type="evidence" value="ECO:0007669"/>
    <property type="project" value="UniProtKB-KW"/>
</dbReference>
<evidence type="ECO:0000256" key="8">
    <source>
        <dbReference type="ARBA" id="ARBA00022884"/>
    </source>
</evidence>
<keyword evidence="2" id="KW-0819">tRNA processing</keyword>
<dbReference type="EMBL" id="CP000804">
    <property type="protein sequence ID" value="ABU60150.1"/>
    <property type="molecule type" value="Genomic_DNA"/>
</dbReference>
<dbReference type="PROSITE" id="PS51831">
    <property type="entry name" value="HD"/>
    <property type="match status" value="1"/>
</dbReference>
<dbReference type="Proteomes" id="UP000000263">
    <property type="component" value="Chromosome"/>
</dbReference>
<feature type="domain" description="HD" evidence="10">
    <location>
        <begin position="253"/>
        <end position="364"/>
    </location>
</feature>
<dbReference type="Pfam" id="PF01743">
    <property type="entry name" value="PolyA_pol"/>
    <property type="match status" value="1"/>
</dbReference>
<evidence type="ECO:0000256" key="9">
    <source>
        <dbReference type="RuleBase" id="RU003953"/>
    </source>
</evidence>
<keyword evidence="12" id="KW-1185">Reference proteome</keyword>
<evidence type="ECO:0000256" key="1">
    <source>
        <dbReference type="ARBA" id="ARBA00022679"/>
    </source>
</evidence>
<accession>A7NRF4</accession>
<dbReference type="Pfam" id="PF01966">
    <property type="entry name" value="HD"/>
    <property type="match status" value="1"/>
</dbReference>
<keyword evidence="7" id="KW-0460">Magnesium</keyword>
<keyword evidence="3 11" id="KW-0548">Nucleotidyltransferase</keyword>
<evidence type="ECO:0000313" key="11">
    <source>
        <dbReference type="EMBL" id="ABU60150.1"/>
    </source>
</evidence>
<dbReference type="GO" id="GO:0016787">
    <property type="term" value="F:hydrolase activity"/>
    <property type="evidence" value="ECO:0007669"/>
    <property type="project" value="UniProtKB-KW"/>
</dbReference>
<evidence type="ECO:0000256" key="6">
    <source>
        <dbReference type="ARBA" id="ARBA00022840"/>
    </source>
</evidence>
<dbReference type="KEGG" id="rca:Rcas_4118"/>
<name>A7NRF4_ROSCS</name>
<dbReference type="eggNOG" id="COG1418">
    <property type="taxonomic scope" value="Bacteria"/>
</dbReference>
<dbReference type="InterPro" id="IPR002646">
    <property type="entry name" value="PolA_pol_head_dom"/>
</dbReference>
<dbReference type="STRING" id="383372.Rcas_4118"/>
<sequence length="458" mass="49587">MSLLQHPLLETLAPLFDALARAGGRPLLVGGAVRDLLLGLPPTDIDVEVYGIDGQHLAAALAPFGRVDAVGRSFGVLKLRLDGYNVDVALPARYRPAAAGEPGALAEYDPSLTPREALARRDFTINALALTPSGDLVDYFGGRADLEARRLCHTSEAFGDDPLRVLRAMQFAARFNMRLAPDTAALCRTLLPASAGLPLDRIWREWHKWATLGAHPSAGLRALDESGWLALYPELAALQGCPQHPHFHPEGDVWLHTLYVCDAAVRIAERDALDARDRAVLIFAALCHDLGKPPTTIVEEDGIPRSPGHATAGVPLTRAFLARIGSPHWLEPLVTPLVREHLAHLHTPPTPRVVRRLAHRLTPATLVQWERLVEADASGRPPLPPERPAAAHLALAEAEGAAKNRPAPLVRGRDLIAAGVEPGPRLGALLRRAYEAQLDGAFRTVEEGIAWVLHTNEH</sequence>